<dbReference type="eggNOG" id="ENOG5030DF7">
    <property type="taxonomic scope" value="Bacteria"/>
</dbReference>
<name>A0A084J9B5_9CLOT</name>
<dbReference type="EMBL" id="JPMD01000033">
    <property type="protein sequence ID" value="KEZ85549.1"/>
    <property type="molecule type" value="Genomic_DNA"/>
</dbReference>
<dbReference type="SUPFAM" id="SSF69279">
    <property type="entry name" value="Phage tail proteins"/>
    <property type="match status" value="1"/>
</dbReference>
<sequence length="141" mass="15498">MGVNVNRVLTGSSGNVWVNGKLLSQLKSIELKVTGNFEDLNFCGDNSTYSRYTGFTGEGTMTLQKIDSTILELIGDAYISGVMPDIKIITKLTDKSTGKSERVAVSDVTITEFMLAKFEAKALIEEELPLKFSKYDVLETI</sequence>
<accession>A0A084J9B5</accession>
<dbReference type="Pfam" id="PF09393">
    <property type="entry name" value="DUF2001"/>
    <property type="match status" value="1"/>
</dbReference>
<comment type="caution">
    <text evidence="1">The sequence shown here is derived from an EMBL/GenBank/DDBJ whole genome shotgun (WGS) entry which is preliminary data.</text>
</comment>
<protein>
    <submittedName>
        <fullName evidence="1">Terminase</fullName>
    </submittedName>
</protein>
<keyword evidence="2" id="KW-1185">Reference proteome</keyword>
<organism evidence="1 2">
    <name type="scientific">Clostridium sulfidigenes</name>
    <dbReference type="NCBI Taxonomy" id="318464"/>
    <lineage>
        <taxon>Bacteria</taxon>
        <taxon>Bacillati</taxon>
        <taxon>Bacillota</taxon>
        <taxon>Clostridia</taxon>
        <taxon>Eubacteriales</taxon>
        <taxon>Clostridiaceae</taxon>
        <taxon>Clostridium</taxon>
    </lineage>
</organism>
<evidence type="ECO:0000313" key="2">
    <source>
        <dbReference type="Proteomes" id="UP000028542"/>
    </source>
</evidence>
<dbReference type="InterPro" id="IPR038628">
    <property type="entry name" value="XkdM-like_sf"/>
</dbReference>
<dbReference type="Gene3D" id="2.30.110.40">
    <property type="entry name" value="Phage tail tube protein"/>
    <property type="match status" value="1"/>
</dbReference>
<dbReference type="STRING" id="318464.IO99_13720"/>
<dbReference type="RefSeq" id="WP_035134169.1">
    <property type="nucleotide sequence ID" value="NZ_JPMD01000033.1"/>
</dbReference>
<evidence type="ECO:0000313" key="1">
    <source>
        <dbReference type="EMBL" id="KEZ85549.1"/>
    </source>
</evidence>
<reference evidence="1 2" key="1">
    <citation type="submission" date="2014-07" db="EMBL/GenBank/DDBJ databases">
        <title>Draft genome of Clostridium sulfidigenes 113A isolated from sediments associated with methane hydrate from Krishna Godavari basin.</title>
        <authorList>
            <person name="Honkalas V.S."/>
            <person name="Dabir A.P."/>
            <person name="Arora P."/>
            <person name="Dhakephalkar P.K."/>
        </authorList>
    </citation>
    <scope>NUCLEOTIDE SEQUENCE [LARGE SCALE GENOMIC DNA]</scope>
    <source>
        <strain evidence="1 2">113A</strain>
    </source>
</reference>
<proteinExistence type="predicted"/>
<dbReference type="Proteomes" id="UP000028542">
    <property type="component" value="Unassembled WGS sequence"/>
</dbReference>
<dbReference type="AlphaFoldDB" id="A0A084J9B5"/>
<dbReference type="InterPro" id="IPR018989">
    <property type="entry name" value="DUF2001"/>
</dbReference>
<gene>
    <name evidence="1" type="ORF">IO99_13720</name>
</gene>